<evidence type="ECO:0000313" key="1">
    <source>
        <dbReference type="EMBL" id="EGU41287.1"/>
    </source>
</evidence>
<organism evidence="1 2">
    <name type="scientific">Vibrio ichthyoenteri ATCC 700023</name>
    <dbReference type="NCBI Taxonomy" id="870968"/>
    <lineage>
        <taxon>Bacteria</taxon>
        <taxon>Pseudomonadati</taxon>
        <taxon>Pseudomonadota</taxon>
        <taxon>Gammaproteobacteria</taxon>
        <taxon>Vibrionales</taxon>
        <taxon>Vibrionaceae</taxon>
        <taxon>Vibrio</taxon>
    </lineage>
</organism>
<sequence length="80" mass="9376">DVYQMFAYAKKYLKPSETDLPVGRDVVLIYPFQDNFDDALEHYYDLGDGHRLWVVPFKICKDNSHLVWPNKAKTILDLAN</sequence>
<keyword evidence="2" id="KW-1185">Reference proteome</keyword>
<protein>
    <submittedName>
        <fullName evidence="1">Uncharacterized protein</fullName>
    </submittedName>
</protein>
<comment type="caution">
    <text evidence="1">The sequence shown here is derived from an EMBL/GenBank/DDBJ whole genome shotgun (WGS) entry which is preliminary data.</text>
</comment>
<proteinExistence type="predicted"/>
<dbReference type="Proteomes" id="UP000004605">
    <property type="component" value="Unassembled WGS sequence"/>
</dbReference>
<reference evidence="1 2" key="1">
    <citation type="journal article" date="2012" name="Int. J. Syst. Evol. Microbiol.">
        <title>Vibrio caribbeanicus sp. nov., isolated from the marine sponge Scleritoderma cyanea.</title>
        <authorList>
            <person name="Hoffmann M."/>
            <person name="Monday S.R."/>
            <person name="Allard M.W."/>
            <person name="Strain E.A."/>
            <person name="Whittaker P."/>
            <person name="Naum M."/>
            <person name="McCarthy P.J."/>
            <person name="Lopez J.V."/>
            <person name="Fischer M."/>
            <person name="Brown E.W."/>
        </authorList>
    </citation>
    <scope>NUCLEOTIDE SEQUENCE [LARGE SCALE GENOMIC DNA]</scope>
    <source>
        <strain evidence="1 2">ATCC 700023</strain>
    </source>
</reference>
<dbReference type="AlphaFoldDB" id="F9S1S7"/>
<evidence type="ECO:0000313" key="2">
    <source>
        <dbReference type="Proteomes" id="UP000004605"/>
    </source>
</evidence>
<dbReference type="EMBL" id="AFWF01000114">
    <property type="protein sequence ID" value="EGU41287.1"/>
    <property type="molecule type" value="Genomic_DNA"/>
</dbReference>
<feature type="non-terminal residue" evidence="1">
    <location>
        <position position="1"/>
    </location>
</feature>
<gene>
    <name evidence="1" type="ORF">VII00023_05692</name>
</gene>
<accession>F9S1S7</accession>
<name>F9S1S7_9VIBR</name>